<feature type="transmembrane region" description="Helical" evidence="7">
    <location>
        <begin position="427"/>
        <end position="448"/>
    </location>
</feature>
<feature type="transmembrane region" description="Helical" evidence="7">
    <location>
        <begin position="182"/>
        <end position="201"/>
    </location>
</feature>
<comment type="subcellular location">
    <subcellularLocation>
        <location evidence="1">Membrane</location>
        <topology evidence="1">Multi-pass membrane protein</topology>
    </subcellularLocation>
</comment>
<dbReference type="FunFam" id="1.20.1250.20:FF:000065">
    <property type="entry name" value="Putative MFS pantothenate transporter"/>
    <property type="match status" value="1"/>
</dbReference>
<dbReference type="PANTHER" id="PTHR43791">
    <property type="entry name" value="PERMEASE-RELATED"/>
    <property type="match status" value="1"/>
</dbReference>
<evidence type="ECO:0000256" key="5">
    <source>
        <dbReference type="ARBA" id="ARBA00023136"/>
    </source>
</evidence>
<feature type="transmembrane region" description="Helical" evidence="7">
    <location>
        <begin position="366"/>
        <end position="386"/>
    </location>
</feature>
<keyword evidence="2" id="KW-0813">Transport</keyword>
<dbReference type="GO" id="GO:0022857">
    <property type="term" value="F:transmembrane transporter activity"/>
    <property type="evidence" value="ECO:0007669"/>
    <property type="project" value="InterPro"/>
</dbReference>
<feature type="transmembrane region" description="Helical" evidence="7">
    <location>
        <begin position="497"/>
        <end position="517"/>
    </location>
</feature>
<dbReference type="PANTHER" id="PTHR43791:SF64">
    <property type="entry name" value="MAJOR FACILITATOR SUPERFAMILY (MFS) PROFILE DOMAIN-CONTAINING PROTEIN"/>
    <property type="match status" value="1"/>
</dbReference>
<dbReference type="InterPro" id="IPR036259">
    <property type="entry name" value="MFS_trans_sf"/>
</dbReference>
<reference evidence="8" key="1">
    <citation type="submission" date="2021-01" db="EMBL/GenBank/DDBJ databases">
        <authorList>
            <person name="Kaushik A."/>
        </authorList>
    </citation>
    <scope>NUCLEOTIDE SEQUENCE</scope>
    <source>
        <strain evidence="8">AG4-RS23</strain>
    </source>
</reference>
<evidence type="ECO:0000256" key="6">
    <source>
        <dbReference type="ARBA" id="ARBA00037968"/>
    </source>
</evidence>
<comment type="caution">
    <text evidence="8">The sequence shown here is derived from an EMBL/GenBank/DDBJ whole genome shotgun (WGS) entry which is preliminary data.</text>
</comment>
<dbReference type="GO" id="GO:0016020">
    <property type="term" value="C:membrane"/>
    <property type="evidence" value="ECO:0007669"/>
    <property type="project" value="UniProtKB-SubCell"/>
</dbReference>
<dbReference type="Proteomes" id="UP000663861">
    <property type="component" value="Unassembled WGS sequence"/>
</dbReference>
<feature type="transmembrane region" description="Helical" evidence="7">
    <location>
        <begin position="463"/>
        <end position="485"/>
    </location>
</feature>
<dbReference type="Gene3D" id="1.20.1250.20">
    <property type="entry name" value="MFS general substrate transporter like domains"/>
    <property type="match status" value="2"/>
</dbReference>
<comment type="similarity">
    <text evidence="6">Belongs to the major facilitator superfamily. Allantoate permease family.</text>
</comment>
<feature type="transmembrane region" description="Helical" evidence="7">
    <location>
        <begin position="213"/>
        <end position="236"/>
    </location>
</feature>
<dbReference type="SUPFAM" id="SSF103473">
    <property type="entry name" value="MFS general substrate transporter"/>
    <property type="match status" value="1"/>
</dbReference>
<accession>A0A8H3HHF6</accession>
<feature type="transmembrane region" description="Helical" evidence="7">
    <location>
        <begin position="120"/>
        <end position="138"/>
    </location>
</feature>
<protein>
    <recommendedName>
        <fullName evidence="10">Major facilitator superfamily (MFS) profile domain-containing protein</fullName>
    </recommendedName>
</protein>
<dbReference type="InterPro" id="IPR011701">
    <property type="entry name" value="MFS"/>
</dbReference>
<evidence type="ECO:0000256" key="4">
    <source>
        <dbReference type="ARBA" id="ARBA00022989"/>
    </source>
</evidence>
<keyword evidence="3 7" id="KW-0812">Transmembrane</keyword>
<dbReference type="AlphaFoldDB" id="A0A8H3HHF6"/>
<feature type="transmembrane region" description="Helical" evidence="7">
    <location>
        <begin position="340"/>
        <end position="359"/>
    </location>
</feature>
<evidence type="ECO:0000256" key="1">
    <source>
        <dbReference type="ARBA" id="ARBA00004141"/>
    </source>
</evidence>
<dbReference type="EMBL" id="CAJMWY010004434">
    <property type="protein sequence ID" value="CAE6531931.1"/>
    <property type="molecule type" value="Genomic_DNA"/>
</dbReference>
<gene>
    <name evidence="8" type="ORF">RDB_LOCUS176190</name>
</gene>
<feature type="transmembrane region" description="Helical" evidence="7">
    <location>
        <begin position="291"/>
        <end position="309"/>
    </location>
</feature>
<evidence type="ECO:0000313" key="8">
    <source>
        <dbReference type="EMBL" id="CAE6531931.1"/>
    </source>
</evidence>
<feature type="transmembrane region" description="Helical" evidence="7">
    <location>
        <begin position="96"/>
        <end position="113"/>
    </location>
</feature>
<name>A0A8H3HHF6_9AGAM</name>
<evidence type="ECO:0000256" key="3">
    <source>
        <dbReference type="ARBA" id="ARBA00022692"/>
    </source>
</evidence>
<evidence type="ECO:0000256" key="2">
    <source>
        <dbReference type="ARBA" id="ARBA00022448"/>
    </source>
</evidence>
<sequence length="538" mass="60893">MNTDYEDGVLAAINTIPAERKGALSPGVDKPVVDEVELRALERRLVRKLDLIFLPWACISQVMKKIDQNNYKAAYTAGMRDDLGLAGTNALTLLDIYFTIPLTIFAVPTMLVITRVRPSYFLPGLELTWGILTALMATCKRVENMYPLRFFIGTMEACCWPLTTTLLLSWYTPMELAKRQSIYLCSSFVGQMFTFAMQSAIHQTLEGSLGMAGWRWLFVINGIMTIGVAIIGFFVLPDYPAASRAFYLTEAEKQVGYDRLLRYGRRTLKSMDEYPGWEGVKTLFRKTAKTIFGWKFLLLFLCYGPWAWATQVNSWFNLFLDDLRNPNGTKMFSVTQVTEIPIAGSGIALVSALFIGWVSDRYQLRWQLAIVVNLVLLSCAVVLAIWPEIVWLLFLAFLLSYATFANESIFMSWLGDICKDDPVERSLVLALALSFTMAGNSSLPIVLWPSKEAPRYRIAIERSLVLALALSFTMAGNSSLPIVLWPSKEAPRYRYGYKAACGFCAVSIVSTVVYRYMVRRDERRKFEGSRPVDQEEEK</sequence>
<evidence type="ECO:0000256" key="7">
    <source>
        <dbReference type="SAM" id="Phobius"/>
    </source>
</evidence>
<evidence type="ECO:0008006" key="10">
    <source>
        <dbReference type="Google" id="ProtNLM"/>
    </source>
</evidence>
<evidence type="ECO:0000313" key="9">
    <source>
        <dbReference type="Proteomes" id="UP000663861"/>
    </source>
</evidence>
<dbReference type="Pfam" id="PF07690">
    <property type="entry name" value="MFS_1"/>
    <property type="match status" value="1"/>
</dbReference>
<proteinExistence type="inferred from homology"/>
<organism evidence="8 9">
    <name type="scientific">Rhizoctonia solani</name>
    <dbReference type="NCBI Taxonomy" id="456999"/>
    <lineage>
        <taxon>Eukaryota</taxon>
        <taxon>Fungi</taxon>
        <taxon>Dikarya</taxon>
        <taxon>Basidiomycota</taxon>
        <taxon>Agaricomycotina</taxon>
        <taxon>Agaricomycetes</taxon>
        <taxon>Cantharellales</taxon>
        <taxon>Ceratobasidiaceae</taxon>
        <taxon>Rhizoctonia</taxon>
    </lineage>
</organism>
<keyword evidence="5 7" id="KW-0472">Membrane</keyword>
<feature type="transmembrane region" description="Helical" evidence="7">
    <location>
        <begin position="150"/>
        <end position="170"/>
    </location>
</feature>
<keyword evidence="4 7" id="KW-1133">Transmembrane helix</keyword>